<comment type="cofactor">
    <cofactor evidence="17 20">
        <name>heme b</name>
        <dbReference type="ChEBI" id="CHEBI:60344"/>
    </cofactor>
    <text evidence="17 20">Binds 1 heme b (iron(II)-protoporphyrin IX) group per subunit.</text>
</comment>
<evidence type="ECO:0000256" key="8">
    <source>
        <dbReference type="ARBA" id="ARBA00022723"/>
    </source>
</evidence>
<feature type="binding site" evidence="17">
    <location>
        <position position="212"/>
    </location>
    <ligand>
        <name>Ca(2+)</name>
        <dbReference type="ChEBI" id="CHEBI:29108"/>
        <label>2</label>
    </ligand>
</feature>
<keyword evidence="8 17" id="KW-0479">Metal-binding</keyword>
<dbReference type="EC" id="1.11.1.7" evidence="4 20"/>
<comment type="catalytic activity">
    <reaction evidence="1 20">
        <text>2 a phenolic donor + H2O2 = 2 a phenolic radical donor + 2 H2O</text>
        <dbReference type="Rhea" id="RHEA:56136"/>
        <dbReference type="ChEBI" id="CHEBI:15377"/>
        <dbReference type="ChEBI" id="CHEBI:16240"/>
        <dbReference type="ChEBI" id="CHEBI:139520"/>
        <dbReference type="ChEBI" id="CHEBI:139521"/>
        <dbReference type="EC" id="1.11.1.7"/>
    </reaction>
</comment>
<evidence type="ECO:0000256" key="6">
    <source>
        <dbReference type="ARBA" id="ARBA00022559"/>
    </source>
</evidence>
<dbReference type="InterPro" id="IPR000823">
    <property type="entry name" value="Peroxidase_pln"/>
</dbReference>
<dbReference type="PROSITE" id="PS00435">
    <property type="entry name" value="PEROXIDASE_1"/>
    <property type="match status" value="1"/>
</dbReference>
<feature type="binding site" evidence="17">
    <location>
        <position position="271"/>
    </location>
    <ligand>
        <name>Ca(2+)</name>
        <dbReference type="ChEBI" id="CHEBI:29108"/>
        <label>2</label>
    </ligand>
</feature>
<protein>
    <recommendedName>
        <fullName evidence="4 20">Peroxidase</fullName>
        <ecNumber evidence="4 20">1.11.1.7</ecNumber>
    </recommendedName>
</protein>
<evidence type="ECO:0000256" key="14">
    <source>
        <dbReference type="ARBA" id="ARBA00023324"/>
    </source>
</evidence>
<reference evidence="22 23" key="1">
    <citation type="journal article" date="2018" name="PLoS Genet.">
        <title>Population sequencing reveals clonal diversity and ancestral inbreeding in the grapevine cultivar Chardonnay.</title>
        <authorList>
            <person name="Roach M.J."/>
            <person name="Johnson D.L."/>
            <person name="Bohlmann J."/>
            <person name="van Vuuren H.J."/>
            <person name="Jones S.J."/>
            <person name="Pretorius I.S."/>
            <person name="Schmidt S.A."/>
            <person name="Borneman A.R."/>
        </authorList>
    </citation>
    <scope>NUCLEOTIDE SEQUENCE [LARGE SCALE GENOMIC DNA]</scope>
    <source>
        <strain evidence="23">cv. Chardonnay</strain>
        <tissue evidence="22">Leaf</tissue>
    </source>
</reference>
<evidence type="ECO:0000313" key="22">
    <source>
        <dbReference type="EMBL" id="RVW32584.1"/>
    </source>
</evidence>
<evidence type="ECO:0000256" key="1">
    <source>
        <dbReference type="ARBA" id="ARBA00000189"/>
    </source>
</evidence>
<feature type="binding site" evidence="17">
    <location>
        <position position="263"/>
    </location>
    <ligand>
        <name>Ca(2+)</name>
        <dbReference type="ChEBI" id="CHEBI:29108"/>
        <label>2</label>
    </ligand>
</feature>
<gene>
    <name evidence="22" type="primary">PER43_0</name>
    <name evidence="22" type="ORF">CK203_110503</name>
</gene>
<dbReference type="FunFam" id="1.10.420.10:FF:000010">
    <property type="entry name" value="Peroxidase"/>
    <property type="match status" value="1"/>
</dbReference>
<evidence type="ECO:0000256" key="3">
    <source>
        <dbReference type="ARBA" id="ARBA00006873"/>
    </source>
</evidence>
<dbReference type="GO" id="GO:0042744">
    <property type="term" value="P:hydrogen peroxide catabolic process"/>
    <property type="evidence" value="ECO:0007669"/>
    <property type="project" value="UniProtKB-KW"/>
</dbReference>
<evidence type="ECO:0000256" key="19">
    <source>
        <dbReference type="PIRSR" id="PIRSR600823-5"/>
    </source>
</evidence>
<comment type="subcellular location">
    <subcellularLocation>
        <location evidence="20">Secreted</location>
    </subcellularLocation>
</comment>
<keyword evidence="7 20" id="KW-0349">Heme</keyword>
<keyword evidence="12 17" id="KW-0408">Iron</keyword>
<feature type="binding site" evidence="17">
    <location>
        <position position="88"/>
    </location>
    <ligand>
        <name>Ca(2+)</name>
        <dbReference type="ChEBI" id="CHEBI:29108"/>
        <label>1</label>
    </ligand>
</feature>
<feature type="site" description="Transition state stabilizer" evidence="18">
    <location>
        <position position="74"/>
    </location>
</feature>
<feature type="binding site" evidence="16">
    <location>
        <position position="181"/>
    </location>
    <ligand>
        <name>substrate</name>
    </ligand>
</feature>
<evidence type="ECO:0000256" key="2">
    <source>
        <dbReference type="ARBA" id="ARBA00002322"/>
    </source>
</evidence>
<keyword evidence="9" id="KW-0732">Signal</keyword>
<evidence type="ECO:0000256" key="7">
    <source>
        <dbReference type="ARBA" id="ARBA00022617"/>
    </source>
</evidence>
<evidence type="ECO:0000256" key="18">
    <source>
        <dbReference type="PIRSR" id="PIRSR600823-4"/>
    </source>
</evidence>
<dbReference type="PRINTS" id="PR00461">
    <property type="entry name" value="PLPEROXIDASE"/>
</dbReference>
<dbReference type="PROSITE" id="PS50873">
    <property type="entry name" value="PEROXIDASE_4"/>
    <property type="match status" value="1"/>
</dbReference>
<feature type="binding site" evidence="17">
    <location>
        <position position="98"/>
    </location>
    <ligand>
        <name>Ca(2+)</name>
        <dbReference type="ChEBI" id="CHEBI:29108"/>
        <label>1</label>
    </ligand>
</feature>
<dbReference type="SUPFAM" id="SSF48113">
    <property type="entry name" value="Heme-dependent peroxidases"/>
    <property type="match status" value="1"/>
</dbReference>
<comment type="caution">
    <text evidence="22">The sequence shown here is derived from an EMBL/GenBank/DDBJ whole genome shotgun (WGS) entry which is preliminary data.</text>
</comment>
<feature type="disulfide bond" evidence="19">
    <location>
        <begin position="130"/>
        <end position="341"/>
    </location>
</feature>
<comment type="function">
    <text evidence="2">Removal of H(2)O(2), oxidation of toxic reductants, biosynthesis and degradation of lignin, suberization, auxin catabolism, response to environmental stresses such as wounding, pathogen attack and oxidative stress. These functions might be dependent on each isozyme/isoform in each plant tissue.</text>
</comment>
<dbReference type="InterPro" id="IPR002016">
    <property type="entry name" value="Haem_peroxidase"/>
</dbReference>
<dbReference type="GO" id="GO:0046872">
    <property type="term" value="F:metal ion binding"/>
    <property type="evidence" value="ECO:0007669"/>
    <property type="project" value="UniProtKB-UniRule"/>
</dbReference>
<dbReference type="Gene3D" id="1.10.420.10">
    <property type="entry name" value="Peroxidase, domain 2"/>
    <property type="match status" value="1"/>
</dbReference>
<feature type="domain" description="Plant heme peroxidase family profile" evidence="21">
    <location>
        <begin position="37"/>
        <end position="345"/>
    </location>
</feature>
<keyword evidence="5 20" id="KW-0964">Secreted</keyword>
<evidence type="ECO:0000256" key="5">
    <source>
        <dbReference type="ARBA" id="ARBA00022525"/>
    </source>
</evidence>
<dbReference type="FunFam" id="1.10.520.10:FF:000008">
    <property type="entry name" value="Peroxidase"/>
    <property type="match status" value="1"/>
</dbReference>
<keyword evidence="10 17" id="KW-0106">Calcium</keyword>
<evidence type="ECO:0000256" key="17">
    <source>
        <dbReference type="PIRSR" id="PIRSR600823-3"/>
    </source>
</evidence>
<dbReference type="Pfam" id="PF00141">
    <property type="entry name" value="peroxidase"/>
    <property type="match status" value="1"/>
</dbReference>
<evidence type="ECO:0000256" key="11">
    <source>
        <dbReference type="ARBA" id="ARBA00023002"/>
    </source>
</evidence>
<keyword evidence="13 19" id="KW-1015">Disulfide bond</keyword>
<comment type="similarity">
    <text evidence="20">Belongs to the peroxidase family. Classical plant (class III) peroxidase subfamily.</text>
</comment>
<dbReference type="GO" id="GO:0005576">
    <property type="term" value="C:extracellular region"/>
    <property type="evidence" value="ECO:0007669"/>
    <property type="project" value="UniProtKB-SubCell"/>
</dbReference>
<evidence type="ECO:0000256" key="9">
    <source>
        <dbReference type="ARBA" id="ARBA00022729"/>
    </source>
</evidence>
<dbReference type="GO" id="GO:0006979">
    <property type="term" value="P:response to oxidative stress"/>
    <property type="evidence" value="ECO:0007669"/>
    <property type="project" value="UniProtKB-UniRule"/>
</dbReference>
<feature type="binding site" evidence="17">
    <location>
        <position position="79"/>
    </location>
    <ligand>
        <name>Ca(2+)</name>
        <dbReference type="ChEBI" id="CHEBI:29108"/>
        <label>1</label>
    </ligand>
</feature>
<keyword evidence="6 20" id="KW-0575">Peroxidase</keyword>
<dbReference type="InterPro" id="IPR033905">
    <property type="entry name" value="Secretory_peroxidase"/>
</dbReference>
<evidence type="ECO:0000256" key="10">
    <source>
        <dbReference type="ARBA" id="ARBA00022837"/>
    </source>
</evidence>
<comment type="cofactor">
    <cofactor evidence="17 20">
        <name>Ca(2+)</name>
        <dbReference type="ChEBI" id="CHEBI:29108"/>
    </cofactor>
    <text evidence="17 20">Binds 2 calcium ions per subunit.</text>
</comment>
<organism evidence="22 23">
    <name type="scientific">Vitis vinifera</name>
    <name type="common">Grape</name>
    <dbReference type="NCBI Taxonomy" id="29760"/>
    <lineage>
        <taxon>Eukaryota</taxon>
        <taxon>Viridiplantae</taxon>
        <taxon>Streptophyta</taxon>
        <taxon>Embryophyta</taxon>
        <taxon>Tracheophyta</taxon>
        <taxon>Spermatophyta</taxon>
        <taxon>Magnoliopsida</taxon>
        <taxon>eudicotyledons</taxon>
        <taxon>Gunneridae</taxon>
        <taxon>Pentapetalae</taxon>
        <taxon>rosids</taxon>
        <taxon>Vitales</taxon>
        <taxon>Vitaceae</taxon>
        <taxon>Viteae</taxon>
        <taxon>Vitis</taxon>
    </lineage>
</organism>
<dbReference type="InterPro" id="IPR019793">
    <property type="entry name" value="Peroxidases_heam-ligand_BS"/>
</dbReference>
<dbReference type="Proteomes" id="UP000288805">
    <property type="component" value="Unassembled WGS sequence"/>
</dbReference>
<sequence>MGFSPIKMPIYCSKCGLIILFLMSLCCIHPIGFSQGELRVGFYSRTCPQAESIVSSVVREATLSNPRTPALLLRMQFHDCMVEGCDGSILIDNGNAGERMATGNQGLGGFDVIDKAKAMLERVCKGVVSCSDIVALAARDAVFLVYMLCELIPQRNGPFYQVPTGRRDGRVSDISHAANIPEVADSIQLLKSKFRQKGLSDRDLVLLSAAHTIGTTACFFIETRLYNFTRGGGSDPAINPDFLPKLKAKCPFRGDINVRLPLDPVTEETFDVQILRNIRDGLAVIESDARLYDDRATKRVVDSYIGQRGSSAFGQDFAEAMVKMGNIGVKTGSQGEIRRICTAVNGVPL</sequence>
<evidence type="ECO:0000256" key="13">
    <source>
        <dbReference type="ARBA" id="ARBA00023157"/>
    </source>
</evidence>
<evidence type="ECO:0000256" key="15">
    <source>
        <dbReference type="PIRSR" id="PIRSR600823-1"/>
    </source>
</evidence>
<feature type="binding site" description="axial binding residue" evidence="17">
    <location>
        <position position="211"/>
    </location>
    <ligand>
        <name>heme b</name>
        <dbReference type="ChEBI" id="CHEBI:60344"/>
    </ligand>
    <ligandPart>
        <name>Fe</name>
        <dbReference type="ChEBI" id="CHEBI:18248"/>
    </ligandPart>
</feature>
<evidence type="ECO:0000256" key="20">
    <source>
        <dbReference type="RuleBase" id="RU362060"/>
    </source>
</evidence>
<feature type="binding site" evidence="17">
    <location>
        <position position="86"/>
    </location>
    <ligand>
        <name>Ca(2+)</name>
        <dbReference type="ChEBI" id="CHEBI:29108"/>
        <label>1</label>
    </ligand>
</feature>
<accession>A0A438DAX0</accession>
<feature type="binding site" evidence="17">
    <location>
        <position position="82"/>
    </location>
    <ligand>
        <name>Ca(2+)</name>
        <dbReference type="ChEBI" id="CHEBI:29108"/>
        <label>1</label>
    </ligand>
</feature>
<evidence type="ECO:0000313" key="23">
    <source>
        <dbReference type="Proteomes" id="UP000288805"/>
    </source>
</evidence>
<dbReference type="AlphaFoldDB" id="A0A438DAX0"/>
<dbReference type="PRINTS" id="PR00458">
    <property type="entry name" value="PEROXIDASE"/>
</dbReference>
<dbReference type="PANTHER" id="PTHR31235">
    <property type="entry name" value="PEROXIDASE 25-RELATED"/>
    <property type="match status" value="1"/>
</dbReference>
<feature type="active site" description="Proton acceptor" evidence="15">
    <location>
        <position position="78"/>
    </location>
</feature>
<evidence type="ECO:0000256" key="16">
    <source>
        <dbReference type="PIRSR" id="PIRSR600823-2"/>
    </source>
</evidence>
<dbReference type="InterPro" id="IPR010255">
    <property type="entry name" value="Haem_peroxidase_sf"/>
</dbReference>
<feature type="disulfide bond" evidence="19">
    <location>
        <begin position="47"/>
        <end position="124"/>
    </location>
</feature>
<feature type="disulfide bond" evidence="19">
    <location>
        <begin position="80"/>
        <end position="85"/>
    </location>
</feature>
<feature type="binding site" evidence="17">
    <location>
        <position position="266"/>
    </location>
    <ligand>
        <name>Ca(2+)</name>
        <dbReference type="ChEBI" id="CHEBI:29108"/>
        <label>2</label>
    </ligand>
</feature>
<dbReference type="CDD" id="cd00693">
    <property type="entry name" value="secretory_peroxidase"/>
    <property type="match status" value="1"/>
</dbReference>
<proteinExistence type="inferred from homology"/>
<evidence type="ECO:0000256" key="4">
    <source>
        <dbReference type="ARBA" id="ARBA00012313"/>
    </source>
</evidence>
<dbReference type="GO" id="GO:0140825">
    <property type="term" value="F:lactoperoxidase activity"/>
    <property type="evidence" value="ECO:0007669"/>
    <property type="project" value="UniProtKB-EC"/>
</dbReference>
<evidence type="ECO:0000259" key="21">
    <source>
        <dbReference type="PROSITE" id="PS50873"/>
    </source>
</evidence>
<evidence type="ECO:0000256" key="12">
    <source>
        <dbReference type="ARBA" id="ARBA00023004"/>
    </source>
</evidence>
<keyword evidence="11 20" id="KW-0560">Oxidoreductase</keyword>
<dbReference type="GO" id="GO:0020037">
    <property type="term" value="F:heme binding"/>
    <property type="evidence" value="ECO:0007669"/>
    <property type="project" value="UniProtKB-UniRule"/>
</dbReference>
<name>A0A438DAX0_VITVI</name>
<keyword evidence="14 20" id="KW-0376">Hydrogen peroxide</keyword>
<dbReference type="EMBL" id="QGNW01001712">
    <property type="protein sequence ID" value="RVW32584.1"/>
    <property type="molecule type" value="Genomic_DNA"/>
</dbReference>
<feature type="disulfide bond" evidence="19">
    <location>
        <begin position="218"/>
        <end position="250"/>
    </location>
</feature>
<feature type="binding site" evidence="17">
    <location>
        <position position="84"/>
    </location>
    <ligand>
        <name>Ca(2+)</name>
        <dbReference type="ChEBI" id="CHEBI:29108"/>
        <label>1</label>
    </ligand>
</feature>
<comment type="similarity">
    <text evidence="3">Belongs to the peroxidase family. Ascorbate peroxidase subfamily.</text>
</comment>
<dbReference type="Gene3D" id="1.10.520.10">
    <property type="match status" value="1"/>
</dbReference>